<evidence type="ECO:0000313" key="2">
    <source>
        <dbReference type="Proteomes" id="UP001331761"/>
    </source>
</evidence>
<comment type="caution">
    <text evidence="1">The sequence shown here is derived from an EMBL/GenBank/DDBJ whole genome shotgun (WGS) entry which is preliminary data.</text>
</comment>
<reference evidence="1 2" key="1">
    <citation type="submission" date="2019-10" db="EMBL/GenBank/DDBJ databases">
        <title>Assembly and Annotation for the nematode Trichostrongylus colubriformis.</title>
        <authorList>
            <person name="Martin J."/>
        </authorList>
    </citation>
    <scope>NUCLEOTIDE SEQUENCE [LARGE SCALE GENOMIC DNA]</scope>
    <source>
        <strain evidence="1">G859</strain>
        <tissue evidence="1">Whole worm</tissue>
    </source>
</reference>
<name>A0AAN8EW56_TRICO</name>
<gene>
    <name evidence="1" type="ORF">GCK32_022629</name>
</gene>
<accession>A0AAN8EW56</accession>
<dbReference type="AlphaFoldDB" id="A0AAN8EW56"/>
<proteinExistence type="predicted"/>
<sequence>MEWSPTVGPRSQFAPAATATKCAPARPWLQKHEPNETRSVCKTFDAIALQYDRGESHEFGGIVPFCHDTVARSPWSILQCGWVVRFTNGARHQSAACAGAQSINALFSK</sequence>
<keyword evidence="2" id="KW-1185">Reference proteome</keyword>
<dbReference type="Proteomes" id="UP001331761">
    <property type="component" value="Unassembled WGS sequence"/>
</dbReference>
<evidence type="ECO:0000313" key="1">
    <source>
        <dbReference type="EMBL" id="KAK5967931.1"/>
    </source>
</evidence>
<dbReference type="EMBL" id="WIXE01021914">
    <property type="protein sequence ID" value="KAK5967931.1"/>
    <property type="molecule type" value="Genomic_DNA"/>
</dbReference>
<protein>
    <submittedName>
        <fullName evidence="1">Uncharacterized protein</fullName>
    </submittedName>
</protein>
<organism evidence="1 2">
    <name type="scientific">Trichostrongylus colubriformis</name>
    <name type="common">Black scour worm</name>
    <dbReference type="NCBI Taxonomy" id="6319"/>
    <lineage>
        <taxon>Eukaryota</taxon>
        <taxon>Metazoa</taxon>
        <taxon>Ecdysozoa</taxon>
        <taxon>Nematoda</taxon>
        <taxon>Chromadorea</taxon>
        <taxon>Rhabditida</taxon>
        <taxon>Rhabditina</taxon>
        <taxon>Rhabditomorpha</taxon>
        <taxon>Strongyloidea</taxon>
        <taxon>Trichostrongylidae</taxon>
        <taxon>Trichostrongylus</taxon>
    </lineage>
</organism>